<keyword evidence="1" id="KW-1133">Transmembrane helix</keyword>
<evidence type="ECO:0000256" key="1">
    <source>
        <dbReference type="SAM" id="Phobius"/>
    </source>
</evidence>
<feature type="transmembrane region" description="Helical" evidence="1">
    <location>
        <begin position="124"/>
        <end position="142"/>
    </location>
</feature>
<protein>
    <submittedName>
        <fullName evidence="2">Uncharacterized protein</fullName>
    </submittedName>
</protein>
<name>A0A6C0HKU8_9ZZZZ</name>
<reference evidence="2" key="1">
    <citation type="journal article" date="2020" name="Nature">
        <title>Giant virus diversity and host interactions through global metagenomics.</title>
        <authorList>
            <person name="Schulz F."/>
            <person name="Roux S."/>
            <person name="Paez-Espino D."/>
            <person name="Jungbluth S."/>
            <person name="Walsh D.A."/>
            <person name="Denef V.J."/>
            <person name="McMahon K.D."/>
            <person name="Konstantinidis K.T."/>
            <person name="Eloe-Fadrosh E.A."/>
            <person name="Kyrpides N.C."/>
            <person name="Woyke T."/>
        </authorList>
    </citation>
    <scope>NUCLEOTIDE SEQUENCE</scope>
    <source>
        <strain evidence="2">GVMAG-M-3300023184-13</strain>
    </source>
</reference>
<accession>A0A6C0HKU8</accession>
<dbReference type="AlphaFoldDB" id="A0A6C0HKU8"/>
<keyword evidence="1" id="KW-0812">Transmembrane</keyword>
<keyword evidence="1" id="KW-0472">Membrane</keyword>
<organism evidence="2">
    <name type="scientific">viral metagenome</name>
    <dbReference type="NCBI Taxonomy" id="1070528"/>
    <lineage>
        <taxon>unclassified sequences</taxon>
        <taxon>metagenomes</taxon>
        <taxon>organismal metagenomes</taxon>
    </lineage>
</organism>
<evidence type="ECO:0000313" key="2">
    <source>
        <dbReference type="EMBL" id="QHT81252.1"/>
    </source>
</evidence>
<feature type="transmembrane region" description="Helical" evidence="1">
    <location>
        <begin position="91"/>
        <end position="112"/>
    </location>
</feature>
<sequence length="148" mass="16625">MSTAIVDFFADIGTWISDNPLIIYAIVAIGYVIGISWYTLSNLSAQGNYTGTLDNVYTNARSHCIMWMLLMIFIVISIVVAFTVLEDYNHFMVVLIPILLISIINFLDNIVTLLSLTAANKTRIFFNTVLFIIICVVCVGFAKYTNDY</sequence>
<feature type="transmembrane region" description="Helical" evidence="1">
    <location>
        <begin position="21"/>
        <end position="43"/>
    </location>
</feature>
<proteinExistence type="predicted"/>
<feature type="transmembrane region" description="Helical" evidence="1">
    <location>
        <begin position="64"/>
        <end position="85"/>
    </location>
</feature>
<dbReference type="EMBL" id="MN739980">
    <property type="protein sequence ID" value="QHT81252.1"/>
    <property type="molecule type" value="Genomic_DNA"/>
</dbReference>